<evidence type="ECO:0000313" key="2">
    <source>
        <dbReference type="EMBL" id="GJN16447.1"/>
    </source>
</evidence>
<reference evidence="2" key="2">
    <citation type="submission" date="2021-12" db="EMBL/GenBank/DDBJ databases">
        <title>Resequencing data analysis of finger millet.</title>
        <authorList>
            <person name="Hatakeyama M."/>
            <person name="Aluri S."/>
            <person name="Balachadran M.T."/>
            <person name="Sivarajan S.R."/>
            <person name="Poveda L."/>
            <person name="Shimizu-Inatsugi R."/>
            <person name="Schlapbach R."/>
            <person name="Sreeman S.M."/>
            <person name="Shimizu K.K."/>
        </authorList>
    </citation>
    <scope>NUCLEOTIDE SEQUENCE</scope>
</reference>
<dbReference type="Proteomes" id="UP001054889">
    <property type="component" value="Unassembled WGS sequence"/>
</dbReference>
<sequence>MMAVLSLSYFDLPRIKSCLLYLSIFPEHYLIDKKRLVMRWAAEGLISEEHGHTLYELGMSSSIGA</sequence>
<dbReference type="Pfam" id="PF23559">
    <property type="entry name" value="WHD_DRP"/>
    <property type="match status" value="1"/>
</dbReference>
<evidence type="ECO:0000313" key="3">
    <source>
        <dbReference type="Proteomes" id="UP001054889"/>
    </source>
</evidence>
<keyword evidence="3" id="KW-1185">Reference proteome</keyword>
<protein>
    <recommendedName>
        <fullName evidence="1">Disease resistance protein winged helix domain-containing protein</fullName>
    </recommendedName>
</protein>
<gene>
    <name evidence="2" type="primary">gb03436</name>
    <name evidence="2" type="ORF">PR202_gb03436</name>
</gene>
<dbReference type="InterPro" id="IPR044974">
    <property type="entry name" value="Disease_R_plants"/>
</dbReference>
<dbReference type="PANTHER" id="PTHR23155:SF1028">
    <property type="entry name" value="OS08G0174800 PROTEIN"/>
    <property type="match status" value="1"/>
</dbReference>
<dbReference type="AlphaFoldDB" id="A0AAV5E157"/>
<organism evidence="2 3">
    <name type="scientific">Eleusine coracana subsp. coracana</name>
    <dbReference type="NCBI Taxonomy" id="191504"/>
    <lineage>
        <taxon>Eukaryota</taxon>
        <taxon>Viridiplantae</taxon>
        <taxon>Streptophyta</taxon>
        <taxon>Embryophyta</taxon>
        <taxon>Tracheophyta</taxon>
        <taxon>Spermatophyta</taxon>
        <taxon>Magnoliopsida</taxon>
        <taxon>Liliopsida</taxon>
        <taxon>Poales</taxon>
        <taxon>Poaceae</taxon>
        <taxon>PACMAD clade</taxon>
        <taxon>Chloridoideae</taxon>
        <taxon>Cynodonteae</taxon>
        <taxon>Eleusininae</taxon>
        <taxon>Eleusine</taxon>
    </lineage>
</organism>
<name>A0AAV5E157_ELECO</name>
<dbReference type="GO" id="GO:0098542">
    <property type="term" value="P:defense response to other organism"/>
    <property type="evidence" value="ECO:0007669"/>
    <property type="project" value="TreeGrafter"/>
</dbReference>
<proteinExistence type="predicted"/>
<dbReference type="EMBL" id="BQKI01000072">
    <property type="protein sequence ID" value="GJN16447.1"/>
    <property type="molecule type" value="Genomic_DNA"/>
</dbReference>
<evidence type="ECO:0000259" key="1">
    <source>
        <dbReference type="Pfam" id="PF23559"/>
    </source>
</evidence>
<dbReference type="Gene3D" id="1.10.10.10">
    <property type="entry name" value="Winged helix-like DNA-binding domain superfamily/Winged helix DNA-binding domain"/>
    <property type="match status" value="1"/>
</dbReference>
<dbReference type="PANTHER" id="PTHR23155">
    <property type="entry name" value="DISEASE RESISTANCE PROTEIN RP"/>
    <property type="match status" value="1"/>
</dbReference>
<feature type="domain" description="Disease resistance protein winged helix" evidence="1">
    <location>
        <begin position="24"/>
        <end position="59"/>
    </location>
</feature>
<dbReference type="InterPro" id="IPR036388">
    <property type="entry name" value="WH-like_DNA-bd_sf"/>
</dbReference>
<dbReference type="InterPro" id="IPR058922">
    <property type="entry name" value="WHD_DRP"/>
</dbReference>
<accession>A0AAV5E157</accession>
<reference evidence="2" key="1">
    <citation type="journal article" date="2018" name="DNA Res.">
        <title>Multiple hybrid de novo genome assembly of finger millet, an orphan allotetraploid crop.</title>
        <authorList>
            <person name="Hatakeyama M."/>
            <person name="Aluri S."/>
            <person name="Balachadran M.T."/>
            <person name="Sivarajan S.R."/>
            <person name="Patrignani A."/>
            <person name="Gruter S."/>
            <person name="Poveda L."/>
            <person name="Shimizu-Inatsugi R."/>
            <person name="Baeten J."/>
            <person name="Francoijs K.J."/>
            <person name="Nataraja K.N."/>
            <person name="Reddy Y.A.N."/>
            <person name="Phadnis S."/>
            <person name="Ravikumar R.L."/>
            <person name="Schlapbach R."/>
            <person name="Sreeman S.M."/>
            <person name="Shimizu K.K."/>
        </authorList>
    </citation>
    <scope>NUCLEOTIDE SEQUENCE</scope>
</reference>
<comment type="caution">
    <text evidence="2">The sequence shown here is derived from an EMBL/GenBank/DDBJ whole genome shotgun (WGS) entry which is preliminary data.</text>
</comment>